<dbReference type="EnsemblMetazoa" id="AFUN022076-RA">
    <property type="protein sequence ID" value="AFUN022076-PA"/>
    <property type="gene ID" value="AFUN022076"/>
</dbReference>
<reference evidence="1" key="1">
    <citation type="submission" date="2020-05" db="UniProtKB">
        <authorList>
            <consortium name="EnsemblMetazoa"/>
        </authorList>
    </citation>
    <scope>IDENTIFICATION</scope>
    <source>
        <strain evidence="1">FUMOZ</strain>
    </source>
</reference>
<dbReference type="VEuPathDB" id="VectorBase:AFUN022076"/>
<proteinExistence type="predicted"/>
<name>A0A4Y0BN50_ANOFN</name>
<evidence type="ECO:0000313" key="1">
    <source>
        <dbReference type="EnsemblMetazoa" id="AFUN022076-PA"/>
    </source>
</evidence>
<protein>
    <submittedName>
        <fullName evidence="1">Uncharacterized protein</fullName>
    </submittedName>
</protein>
<accession>A0A4Y0BN50</accession>
<sequence length="177" mass="18827">MKVAGRTVAEKHTDTKNHTMVHSGALVSHYLLRPLSSAAAVVAAAPVATVLDHSSSSSSKPLPRLPSLRSFVYLPSPSIVPKPSKPVVLASSLLSSSCLSSNILQHQQSSTSILNVLQEKLPNRNSGEEATRKKGRLVYEAHSPYRSATVREVSPPSKLDCRPLKCLATDALGLSGI</sequence>
<organism evidence="1">
    <name type="scientific">Anopheles funestus</name>
    <name type="common">African malaria mosquito</name>
    <dbReference type="NCBI Taxonomy" id="62324"/>
    <lineage>
        <taxon>Eukaryota</taxon>
        <taxon>Metazoa</taxon>
        <taxon>Ecdysozoa</taxon>
        <taxon>Arthropoda</taxon>
        <taxon>Hexapoda</taxon>
        <taxon>Insecta</taxon>
        <taxon>Pterygota</taxon>
        <taxon>Neoptera</taxon>
        <taxon>Endopterygota</taxon>
        <taxon>Diptera</taxon>
        <taxon>Nematocera</taxon>
        <taxon>Culicoidea</taxon>
        <taxon>Culicidae</taxon>
        <taxon>Anophelinae</taxon>
        <taxon>Anopheles</taxon>
    </lineage>
</organism>
<dbReference type="AlphaFoldDB" id="A0A4Y0BN50"/>